<feature type="region of interest" description="Disordered" evidence="1">
    <location>
        <begin position="1"/>
        <end position="28"/>
    </location>
</feature>
<gene>
    <name evidence="3" type="ORF">QN277_016502</name>
</gene>
<keyword evidence="4" id="KW-1185">Reference proteome</keyword>
<comment type="caution">
    <text evidence="3">The sequence shown here is derived from an EMBL/GenBank/DDBJ whole genome shotgun (WGS) entry which is preliminary data.</text>
</comment>
<name>A0AAE1TC67_9FABA</name>
<protein>
    <submittedName>
        <fullName evidence="3">Uncharacterized protein</fullName>
    </submittedName>
</protein>
<feature type="transmembrane region" description="Helical" evidence="2">
    <location>
        <begin position="62"/>
        <end position="79"/>
    </location>
</feature>
<dbReference type="EMBL" id="JAWXYG010000003">
    <property type="protein sequence ID" value="KAK4278689.1"/>
    <property type="molecule type" value="Genomic_DNA"/>
</dbReference>
<accession>A0AAE1TC67</accession>
<feature type="transmembrane region" description="Helical" evidence="2">
    <location>
        <begin position="91"/>
        <end position="112"/>
    </location>
</feature>
<reference evidence="3" key="1">
    <citation type="submission" date="2023-10" db="EMBL/GenBank/DDBJ databases">
        <title>Chromosome-level genome of the transformable northern wattle, Acacia crassicarpa.</title>
        <authorList>
            <person name="Massaro I."/>
            <person name="Sinha N.R."/>
            <person name="Poethig S."/>
            <person name="Leichty A.R."/>
        </authorList>
    </citation>
    <scope>NUCLEOTIDE SEQUENCE</scope>
    <source>
        <strain evidence="3">Acra3RX</strain>
        <tissue evidence="3">Leaf</tissue>
    </source>
</reference>
<dbReference type="AlphaFoldDB" id="A0AAE1TC67"/>
<evidence type="ECO:0000313" key="3">
    <source>
        <dbReference type="EMBL" id="KAK4278689.1"/>
    </source>
</evidence>
<evidence type="ECO:0000256" key="2">
    <source>
        <dbReference type="SAM" id="Phobius"/>
    </source>
</evidence>
<organism evidence="3 4">
    <name type="scientific">Acacia crassicarpa</name>
    <name type="common">northern wattle</name>
    <dbReference type="NCBI Taxonomy" id="499986"/>
    <lineage>
        <taxon>Eukaryota</taxon>
        <taxon>Viridiplantae</taxon>
        <taxon>Streptophyta</taxon>
        <taxon>Embryophyta</taxon>
        <taxon>Tracheophyta</taxon>
        <taxon>Spermatophyta</taxon>
        <taxon>Magnoliopsida</taxon>
        <taxon>eudicotyledons</taxon>
        <taxon>Gunneridae</taxon>
        <taxon>Pentapetalae</taxon>
        <taxon>rosids</taxon>
        <taxon>fabids</taxon>
        <taxon>Fabales</taxon>
        <taxon>Fabaceae</taxon>
        <taxon>Caesalpinioideae</taxon>
        <taxon>mimosoid clade</taxon>
        <taxon>Acacieae</taxon>
        <taxon>Acacia</taxon>
    </lineage>
</organism>
<keyword evidence="2" id="KW-0472">Membrane</keyword>
<keyword evidence="2" id="KW-0812">Transmembrane</keyword>
<evidence type="ECO:0000313" key="4">
    <source>
        <dbReference type="Proteomes" id="UP001293593"/>
    </source>
</evidence>
<dbReference type="Proteomes" id="UP001293593">
    <property type="component" value="Unassembled WGS sequence"/>
</dbReference>
<evidence type="ECO:0000256" key="1">
    <source>
        <dbReference type="SAM" id="MobiDB-lite"/>
    </source>
</evidence>
<keyword evidence="2" id="KW-1133">Transmembrane helix</keyword>
<sequence length="133" mass="15028">MSLEAYPRRGGLAGRSGNDTGGRETSRMASLMGSDEDVKGMAGSLNMIEGQDEEMKRKRSRGGGVANYLFIVFFLERQWTVDLLRAYSVEFLYSFLSFFFIYTHSSSSPFSYNKLISYILERYAGDDVGFEAF</sequence>
<proteinExistence type="predicted"/>